<accession>A0A4Y2HS23</accession>
<protein>
    <submittedName>
        <fullName evidence="2">Uncharacterized protein</fullName>
    </submittedName>
</protein>
<gene>
    <name evidence="2" type="ORF">AVEN_66741-2_1</name>
</gene>
<evidence type="ECO:0000313" key="2">
    <source>
        <dbReference type="EMBL" id="GBM68072.1"/>
    </source>
</evidence>
<feature type="compositionally biased region" description="Acidic residues" evidence="1">
    <location>
        <begin position="141"/>
        <end position="175"/>
    </location>
</feature>
<keyword evidence="3" id="KW-1185">Reference proteome</keyword>
<organism evidence="2 3">
    <name type="scientific">Araneus ventricosus</name>
    <name type="common">Orbweaver spider</name>
    <name type="synonym">Epeira ventricosa</name>
    <dbReference type="NCBI Taxonomy" id="182803"/>
    <lineage>
        <taxon>Eukaryota</taxon>
        <taxon>Metazoa</taxon>
        <taxon>Ecdysozoa</taxon>
        <taxon>Arthropoda</taxon>
        <taxon>Chelicerata</taxon>
        <taxon>Arachnida</taxon>
        <taxon>Araneae</taxon>
        <taxon>Araneomorphae</taxon>
        <taxon>Entelegynae</taxon>
        <taxon>Araneoidea</taxon>
        <taxon>Araneidae</taxon>
        <taxon>Araneus</taxon>
    </lineage>
</organism>
<name>A0A4Y2HS23_ARAVE</name>
<dbReference type="Proteomes" id="UP000499080">
    <property type="component" value="Unassembled WGS sequence"/>
</dbReference>
<dbReference type="EMBL" id="BGPR01002120">
    <property type="protein sequence ID" value="GBM68072.1"/>
    <property type="molecule type" value="Genomic_DNA"/>
</dbReference>
<feature type="region of interest" description="Disordered" evidence="1">
    <location>
        <begin position="117"/>
        <end position="189"/>
    </location>
</feature>
<comment type="caution">
    <text evidence="2">The sequence shown here is derived from an EMBL/GenBank/DDBJ whole genome shotgun (WGS) entry which is preliminary data.</text>
</comment>
<dbReference type="OrthoDB" id="6753017at2759"/>
<sequence>IIAEAGTRFLLELYGFSDVKSKKSMSLIDYRYTCFTKSSYKCKFNIAALPPTEAAGRQHLFRTYHQVQQWYGNEEDSEQWGWKRNKNGLIPVRTLEPPAPETLLKLISCKCKKGCQKQVPSHDSDEEEETETVFDQMYDGIENEEDRDESENPIADDAEENSACDVSIDTEDDEIATPSPSRTAKRRLR</sequence>
<feature type="non-terminal residue" evidence="2">
    <location>
        <position position="1"/>
    </location>
</feature>
<dbReference type="AlphaFoldDB" id="A0A4Y2HS23"/>
<evidence type="ECO:0000313" key="3">
    <source>
        <dbReference type="Proteomes" id="UP000499080"/>
    </source>
</evidence>
<proteinExistence type="predicted"/>
<evidence type="ECO:0000256" key="1">
    <source>
        <dbReference type="SAM" id="MobiDB-lite"/>
    </source>
</evidence>
<reference evidence="2 3" key="1">
    <citation type="journal article" date="2019" name="Sci. Rep.">
        <title>Orb-weaving spider Araneus ventricosus genome elucidates the spidroin gene catalogue.</title>
        <authorList>
            <person name="Kono N."/>
            <person name="Nakamura H."/>
            <person name="Ohtoshi R."/>
            <person name="Moran D.A.P."/>
            <person name="Shinohara A."/>
            <person name="Yoshida Y."/>
            <person name="Fujiwara M."/>
            <person name="Mori M."/>
            <person name="Tomita M."/>
            <person name="Arakawa K."/>
        </authorList>
    </citation>
    <scope>NUCLEOTIDE SEQUENCE [LARGE SCALE GENOMIC DNA]</scope>
</reference>